<dbReference type="NCBIfam" id="TIGR01494">
    <property type="entry name" value="ATPase_P-type"/>
    <property type="match status" value="1"/>
</dbReference>
<evidence type="ECO:0000256" key="17">
    <source>
        <dbReference type="RuleBase" id="RU362081"/>
    </source>
</evidence>
<dbReference type="InterPro" id="IPR023214">
    <property type="entry name" value="HAD_sf"/>
</dbReference>
<evidence type="ECO:0000313" key="20">
    <source>
        <dbReference type="EMBL" id="GLL14298.1"/>
    </source>
</evidence>
<evidence type="ECO:0000256" key="11">
    <source>
        <dbReference type="ARBA" id="ARBA00022842"/>
    </source>
</evidence>
<evidence type="ECO:0000256" key="5">
    <source>
        <dbReference type="ARBA" id="ARBA00022553"/>
    </source>
</evidence>
<dbReference type="RefSeq" id="WP_081924527.1">
    <property type="nucleotide sequence ID" value="NZ_BAAAUZ010000026.1"/>
</dbReference>
<feature type="region of interest" description="Disordered" evidence="18">
    <location>
        <begin position="1"/>
        <end position="57"/>
    </location>
</feature>
<dbReference type="NCBIfam" id="TIGR01525">
    <property type="entry name" value="ATPase-IB_hvy"/>
    <property type="match status" value="1"/>
</dbReference>
<dbReference type="PRINTS" id="PR00943">
    <property type="entry name" value="CUATPASE"/>
</dbReference>
<feature type="transmembrane region" description="Helical" evidence="17">
    <location>
        <begin position="645"/>
        <end position="668"/>
    </location>
</feature>
<evidence type="ECO:0000256" key="7">
    <source>
        <dbReference type="ARBA" id="ARBA00022723"/>
    </source>
</evidence>
<keyword evidence="6 17" id="KW-0812">Transmembrane</keyword>
<feature type="compositionally biased region" description="Basic and acidic residues" evidence="18">
    <location>
        <begin position="14"/>
        <end position="41"/>
    </location>
</feature>
<dbReference type="SUPFAM" id="SSF81653">
    <property type="entry name" value="Calcium ATPase, transduction domain A"/>
    <property type="match status" value="1"/>
</dbReference>
<dbReference type="InterPro" id="IPR023298">
    <property type="entry name" value="ATPase_P-typ_TM_dom_sf"/>
</dbReference>
<keyword evidence="15" id="KW-0406">Ion transport</keyword>
<dbReference type="PANTHER" id="PTHR43520:SF5">
    <property type="entry name" value="CATION-TRANSPORTING P-TYPE ATPASE-RELATED"/>
    <property type="match status" value="1"/>
</dbReference>
<feature type="transmembrane region" description="Helical" evidence="17">
    <location>
        <begin position="97"/>
        <end position="120"/>
    </location>
</feature>
<keyword evidence="21" id="KW-1185">Reference proteome</keyword>
<organism evidence="20 21">
    <name type="scientific">Pseudonocardia halophobica</name>
    <dbReference type="NCBI Taxonomy" id="29401"/>
    <lineage>
        <taxon>Bacteria</taxon>
        <taxon>Bacillati</taxon>
        <taxon>Actinomycetota</taxon>
        <taxon>Actinomycetes</taxon>
        <taxon>Pseudonocardiales</taxon>
        <taxon>Pseudonocardiaceae</taxon>
        <taxon>Pseudonocardia</taxon>
    </lineage>
</organism>
<dbReference type="GO" id="GO:0005507">
    <property type="term" value="F:copper ion binding"/>
    <property type="evidence" value="ECO:0007669"/>
    <property type="project" value="TreeGrafter"/>
</dbReference>
<keyword evidence="13 17" id="KW-1133">Transmembrane helix</keyword>
<dbReference type="PRINTS" id="PR00119">
    <property type="entry name" value="CATATPASE"/>
</dbReference>
<feature type="transmembrane region" description="Helical" evidence="17">
    <location>
        <begin position="132"/>
        <end position="151"/>
    </location>
</feature>
<dbReference type="Pfam" id="PF00702">
    <property type="entry name" value="Hydrolase"/>
    <property type="match status" value="1"/>
</dbReference>
<dbReference type="InterPro" id="IPR018303">
    <property type="entry name" value="ATPase_P-typ_P_site"/>
</dbReference>
<evidence type="ECO:0000256" key="3">
    <source>
        <dbReference type="ARBA" id="ARBA00022448"/>
    </source>
</evidence>
<reference evidence="20" key="1">
    <citation type="journal article" date="2014" name="Int. J. Syst. Evol. Microbiol.">
        <title>Complete genome sequence of Corynebacterium casei LMG S-19264T (=DSM 44701T), isolated from a smear-ripened cheese.</title>
        <authorList>
            <consortium name="US DOE Joint Genome Institute (JGI-PGF)"/>
            <person name="Walter F."/>
            <person name="Albersmeier A."/>
            <person name="Kalinowski J."/>
            <person name="Ruckert C."/>
        </authorList>
    </citation>
    <scope>NUCLEOTIDE SEQUENCE</scope>
    <source>
        <strain evidence="20">VKM Ac-1069</strain>
    </source>
</reference>
<dbReference type="Gene3D" id="2.70.150.10">
    <property type="entry name" value="Calcium-transporting ATPase, cytoplasmic transduction domain A"/>
    <property type="match status" value="1"/>
</dbReference>
<evidence type="ECO:0000259" key="19">
    <source>
        <dbReference type="Pfam" id="PF00122"/>
    </source>
</evidence>
<dbReference type="InterPro" id="IPR036412">
    <property type="entry name" value="HAD-like_sf"/>
</dbReference>
<evidence type="ECO:0000256" key="15">
    <source>
        <dbReference type="ARBA" id="ARBA00023065"/>
    </source>
</evidence>
<dbReference type="AlphaFoldDB" id="A0A9W6L731"/>
<evidence type="ECO:0000256" key="2">
    <source>
        <dbReference type="ARBA" id="ARBA00006024"/>
    </source>
</evidence>
<dbReference type="SFLD" id="SFLDF00027">
    <property type="entry name" value="p-type_atpase"/>
    <property type="match status" value="1"/>
</dbReference>
<sequence length="704" mass="72867">MDHREHGVATPGETSHDGHAGHVTHGEHGGQEVHAGREGHAGHGAGHGGHGAHGGHGDHAAQFRDRFWWNLALAVPVVAFSPMFADLLGYELPGWTWWISPLLGTVVFLWGGAPFLTGAWSEIKARQPGMMLLIGLAITVAFVASALTTARLLMLDFWWELALLVVIMLLGHWLEMRALGQASGALDALAALLPDSAERVTDAGVEEVPLDALVAGDTVLVRSGGRVPADGVVVDGEAAVDESMITGESRTVTRQVGDRVVAGTVATDSAVRVRVDKVGEDTALAGIRRLVEQAQTSRSRAQALADRAAALLFWFASGVAVVTFVVWVLLGDVSAAVERTVTVLVISCPHALGLAIPLVIAISTARAARTGILVKDRLALERMRKVDAVLFDKTGTLTTGRPAVVGTVGAAETLPLAAAVEADSEHPLAKAVVAAARETVPAASRATGFRSLTGRGVRAEVDGAEIAVGGPGLLRESGAPVPREVSAQAAEWAAAGSTVLYVLRDDAVVGALALADAVRLESKAAVRALHDRGVRAVMITGDARPVAEAVGAEVGVDEVFAEVLPEDKDAAVARLQERGHTVAMVGDGVNDAPALARADVGIAIGAGTDVAIESAGVVLASDDPRAVLSVIELSRAGYRKMLQNLAWATGYNLISVPLAAGVLAGVGFVLPPAVGAILMSLSTIVVAANAQLLRRVDLRPDHLA</sequence>
<dbReference type="SUPFAM" id="SSF81665">
    <property type="entry name" value="Calcium ATPase, transmembrane domain M"/>
    <property type="match status" value="1"/>
</dbReference>
<reference evidence="20" key="2">
    <citation type="submission" date="2023-01" db="EMBL/GenBank/DDBJ databases">
        <authorList>
            <person name="Sun Q."/>
            <person name="Evtushenko L."/>
        </authorList>
    </citation>
    <scope>NUCLEOTIDE SEQUENCE</scope>
    <source>
        <strain evidence="20">VKM Ac-1069</strain>
    </source>
</reference>
<evidence type="ECO:0000256" key="13">
    <source>
        <dbReference type="ARBA" id="ARBA00022989"/>
    </source>
</evidence>
<dbReference type="InterPro" id="IPR008250">
    <property type="entry name" value="ATPase_P-typ_transduc_dom_A_sf"/>
</dbReference>
<keyword evidence="5" id="KW-0597">Phosphoprotein</keyword>
<dbReference type="InterPro" id="IPR023299">
    <property type="entry name" value="ATPase_P-typ_cyto_dom_N"/>
</dbReference>
<protein>
    <submittedName>
        <fullName evidence="20">Copper-translocating P-type ATPase</fullName>
    </submittedName>
</protein>
<gene>
    <name evidence="20" type="ORF">GCM10017577_54450</name>
</gene>
<dbReference type="InterPro" id="IPR044492">
    <property type="entry name" value="P_typ_ATPase_HD_dom"/>
</dbReference>
<dbReference type="InterPro" id="IPR059000">
    <property type="entry name" value="ATPase_P-type_domA"/>
</dbReference>
<comment type="caution">
    <text evidence="20">The sequence shown here is derived from an EMBL/GenBank/DDBJ whole genome shotgun (WGS) entry which is preliminary data.</text>
</comment>
<dbReference type="GO" id="GO:0016887">
    <property type="term" value="F:ATP hydrolysis activity"/>
    <property type="evidence" value="ECO:0007669"/>
    <property type="project" value="InterPro"/>
</dbReference>
<keyword evidence="4 17" id="KW-1003">Cell membrane</keyword>
<feature type="compositionally biased region" description="Gly residues" evidence="18">
    <location>
        <begin position="42"/>
        <end position="54"/>
    </location>
</feature>
<keyword evidence="7 17" id="KW-0479">Metal-binding</keyword>
<dbReference type="SFLD" id="SFLDG00002">
    <property type="entry name" value="C1.7:_P-type_atpase_like"/>
    <property type="match status" value="1"/>
</dbReference>
<dbReference type="Gene3D" id="3.40.1110.10">
    <property type="entry name" value="Calcium-transporting ATPase, cytoplasmic domain N"/>
    <property type="match status" value="1"/>
</dbReference>
<evidence type="ECO:0000256" key="9">
    <source>
        <dbReference type="ARBA" id="ARBA00022796"/>
    </source>
</evidence>
<dbReference type="SFLD" id="SFLDS00003">
    <property type="entry name" value="Haloacid_Dehalogenase"/>
    <property type="match status" value="1"/>
</dbReference>
<feature type="transmembrane region" description="Helical" evidence="17">
    <location>
        <begin position="308"/>
        <end position="330"/>
    </location>
</feature>
<keyword evidence="10 17" id="KW-0067">ATP-binding</keyword>
<keyword evidence="9" id="KW-0187">Copper transport</keyword>
<dbReference type="GO" id="GO:0055070">
    <property type="term" value="P:copper ion homeostasis"/>
    <property type="evidence" value="ECO:0007669"/>
    <property type="project" value="TreeGrafter"/>
</dbReference>
<evidence type="ECO:0000256" key="8">
    <source>
        <dbReference type="ARBA" id="ARBA00022741"/>
    </source>
</evidence>
<evidence type="ECO:0000256" key="18">
    <source>
        <dbReference type="SAM" id="MobiDB-lite"/>
    </source>
</evidence>
<feature type="transmembrane region" description="Helical" evidence="17">
    <location>
        <begin position="157"/>
        <end position="174"/>
    </location>
</feature>
<keyword evidence="8 17" id="KW-0547">Nucleotide-binding</keyword>
<name>A0A9W6L731_9PSEU</name>
<evidence type="ECO:0000256" key="6">
    <source>
        <dbReference type="ARBA" id="ARBA00022692"/>
    </source>
</evidence>
<evidence type="ECO:0000256" key="14">
    <source>
        <dbReference type="ARBA" id="ARBA00023008"/>
    </source>
</evidence>
<dbReference type="Gene3D" id="3.40.50.1000">
    <property type="entry name" value="HAD superfamily/HAD-like"/>
    <property type="match status" value="1"/>
</dbReference>
<comment type="similarity">
    <text evidence="2 17">Belongs to the cation transport ATPase (P-type) (TC 3.A.3) family. Type IB subfamily.</text>
</comment>
<feature type="transmembrane region" description="Helical" evidence="17">
    <location>
        <begin position="67"/>
        <end position="85"/>
    </location>
</feature>
<feature type="transmembrane region" description="Helical" evidence="17">
    <location>
        <begin position="674"/>
        <end position="693"/>
    </location>
</feature>
<keyword evidence="14" id="KW-0186">Copper</keyword>
<keyword evidence="11" id="KW-0460">Magnesium</keyword>
<dbReference type="GO" id="GO:0005524">
    <property type="term" value="F:ATP binding"/>
    <property type="evidence" value="ECO:0007669"/>
    <property type="project" value="UniProtKB-UniRule"/>
</dbReference>
<comment type="subcellular location">
    <subcellularLocation>
        <location evidence="1">Cell membrane</location>
        <topology evidence="1">Multi-pass membrane protein</topology>
    </subcellularLocation>
</comment>
<dbReference type="NCBIfam" id="TIGR01511">
    <property type="entry name" value="ATPase-IB1_Cu"/>
    <property type="match status" value="1"/>
</dbReference>
<evidence type="ECO:0000256" key="4">
    <source>
        <dbReference type="ARBA" id="ARBA00022475"/>
    </source>
</evidence>
<dbReference type="Pfam" id="PF00122">
    <property type="entry name" value="E1-E2_ATPase"/>
    <property type="match status" value="1"/>
</dbReference>
<dbReference type="Proteomes" id="UP001143463">
    <property type="component" value="Unassembled WGS sequence"/>
</dbReference>
<dbReference type="PANTHER" id="PTHR43520">
    <property type="entry name" value="ATP7, ISOFORM B"/>
    <property type="match status" value="1"/>
</dbReference>
<dbReference type="InterPro" id="IPR001757">
    <property type="entry name" value="P_typ_ATPase"/>
</dbReference>
<dbReference type="FunFam" id="2.70.150.10:FF:000020">
    <property type="entry name" value="Copper-exporting P-type ATPase A"/>
    <property type="match status" value="1"/>
</dbReference>
<accession>A0A9W6L731</accession>
<feature type="domain" description="P-type ATPase A" evidence="19">
    <location>
        <begin position="192"/>
        <end position="292"/>
    </location>
</feature>
<feature type="transmembrane region" description="Helical" evidence="17">
    <location>
        <begin position="342"/>
        <end position="365"/>
    </location>
</feature>
<dbReference type="PROSITE" id="PS00154">
    <property type="entry name" value="ATPASE_E1_E2"/>
    <property type="match status" value="1"/>
</dbReference>
<proteinExistence type="inferred from homology"/>
<keyword evidence="12" id="KW-1278">Translocase</keyword>
<keyword evidence="16 17" id="KW-0472">Membrane</keyword>
<dbReference type="InterPro" id="IPR027256">
    <property type="entry name" value="P-typ_ATPase_IB"/>
</dbReference>
<dbReference type="GO" id="GO:0005886">
    <property type="term" value="C:plasma membrane"/>
    <property type="evidence" value="ECO:0007669"/>
    <property type="project" value="UniProtKB-SubCell"/>
</dbReference>
<dbReference type="SUPFAM" id="SSF56784">
    <property type="entry name" value="HAD-like"/>
    <property type="match status" value="1"/>
</dbReference>
<keyword evidence="3" id="KW-0813">Transport</keyword>
<evidence type="ECO:0000256" key="16">
    <source>
        <dbReference type="ARBA" id="ARBA00023136"/>
    </source>
</evidence>
<evidence type="ECO:0000313" key="21">
    <source>
        <dbReference type="Proteomes" id="UP001143463"/>
    </source>
</evidence>
<evidence type="ECO:0000256" key="10">
    <source>
        <dbReference type="ARBA" id="ARBA00022840"/>
    </source>
</evidence>
<evidence type="ECO:0000256" key="12">
    <source>
        <dbReference type="ARBA" id="ARBA00022967"/>
    </source>
</evidence>
<dbReference type="EMBL" id="BSFQ01000030">
    <property type="protein sequence ID" value="GLL14298.1"/>
    <property type="molecule type" value="Genomic_DNA"/>
</dbReference>
<dbReference type="GO" id="GO:0043682">
    <property type="term" value="F:P-type divalent copper transporter activity"/>
    <property type="evidence" value="ECO:0007669"/>
    <property type="project" value="TreeGrafter"/>
</dbReference>
<evidence type="ECO:0000256" key="1">
    <source>
        <dbReference type="ARBA" id="ARBA00004651"/>
    </source>
</evidence>